<comment type="subcellular location">
    <subcellularLocation>
        <location evidence="1 13">Cytoplasm</location>
    </subcellularLocation>
</comment>
<evidence type="ECO:0000256" key="1">
    <source>
        <dbReference type="ARBA" id="ARBA00004496"/>
    </source>
</evidence>
<dbReference type="EMBL" id="CP119877">
    <property type="protein sequence ID" value="WFD33920.1"/>
    <property type="molecule type" value="Genomic_DNA"/>
</dbReference>
<keyword evidence="6 13" id="KW-0963">Cytoplasm</keyword>
<dbReference type="InterPro" id="IPR036412">
    <property type="entry name" value="HAD-like_sf"/>
</dbReference>
<dbReference type="PANTHER" id="PTHR10466:SF0">
    <property type="entry name" value="PHOSPHOMANNOMUTASE"/>
    <property type="match status" value="1"/>
</dbReference>
<name>A0AAF0ERN9_9BASI</name>
<dbReference type="Gene3D" id="3.30.1240.20">
    <property type="match status" value="1"/>
</dbReference>
<keyword evidence="9 13" id="KW-0413">Isomerase</keyword>
<evidence type="ECO:0000256" key="7">
    <source>
        <dbReference type="ARBA" id="ARBA00022723"/>
    </source>
</evidence>
<feature type="binding site" evidence="11">
    <location>
        <position position="134"/>
    </location>
    <ligand>
        <name>alpha-D-mannose 1-phosphate</name>
        <dbReference type="ChEBI" id="CHEBI:58409"/>
    </ligand>
</feature>
<organism evidence="14 15">
    <name type="scientific">Malassezia cuniculi</name>
    <dbReference type="NCBI Taxonomy" id="948313"/>
    <lineage>
        <taxon>Eukaryota</taxon>
        <taxon>Fungi</taxon>
        <taxon>Dikarya</taxon>
        <taxon>Basidiomycota</taxon>
        <taxon>Ustilaginomycotina</taxon>
        <taxon>Malasseziomycetes</taxon>
        <taxon>Malasseziales</taxon>
        <taxon>Malasseziaceae</taxon>
        <taxon>Malassezia</taxon>
    </lineage>
</organism>
<dbReference type="SUPFAM" id="SSF56784">
    <property type="entry name" value="HAD-like"/>
    <property type="match status" value="1"/>
</dbReference>
<reference evidence="14" key="1">
    <citation type="submission" date="2023-03" db="EMBL/GenBank/DDBJ databases">
        <title>Mating type loci evolution in Malassezia.</title>
        <authorList>
            <person name="Coelho M.A."/>
        </authorList>
    </citation>
    <scope>NUCLEOTIDE SEQUENCE</scope>
    <source>
        <strain evidence="14">CBS 11721</strain>
    </source>
</reference>
<dbReference type="Gene3D" id="3.40.50.1000">
    <property type="entry name" value="HAD superfamily/HAD-like"/>
    <property type="match status" value="1"/>
</dbReference>
<evidence type="ECO:0000256" key="10">
    <source>
        <dbReference type="PIRSR" id="PIRSR605002-1"/>
    </source>
</evidence>
<dbReference type="InterPro" id="IPR005002">
    <property type="entry name" value="PMM"/>
</dbReference>
<keyword evidence="7 12" id="KW-0479">Metal-binding</keyword>
<feature type="binding site" evidence="12">
    <location>
        <position position="21"/>
    </location>
    <ligand>
        <name>Mg(2+)</name>
        <dbReference type="ChEBI" id="CHEBI:18420"/>
        <label>1</label>
    </ligand>
</feature>
<evidence type="ECO:0000313" key="14">
    <source>
        <dbReference type="EMBL" id="WFD33920.1"/>
    </source>
</evidence>
<evidence type="ECO:0000256" key="9">
    <source>
        <dbReference type="ARBA" id="ARBA00023235"/>
    </source>
</evidence>
<evidence type="ECO:0000256" key="13">
    <source>
        <dbReference type="RuleBase" id="RU361118"/>
    </source>
</evidence>
<feature type="binding site" evidence="11">
    <location>
        <position position="181"/>
    </location>
    <ligand>
        <name>alpha-D-mannose 1-phosphate</name>
        <dbReference type="ChEBI" id="CHEBI:58409"/>
    </ligand>
</feature>
<feature type="binding site" evidence="11">
    <location>
        <position position="28"/>
    </location>
    <ligand>
        <name>alpha-D-mannose 1-phosphate</name>
        <dbReference type="ChEBI" id="CHEBI:58409"/>
    </ligand>
</feature>
<dbReference type="SFLD" id="SFLDG01143">
    <property type="entry name" value="C2.B.3:_Phosphomannomutase_Lik"/>
    <property type="match status" value="1"/>
</dbReference>
<evidence type="ECO:0000256" key="8">
    <source>
        <dbReference type="ARBA" id="ARBA00022842"/>
    </source>
</evidence>
<dbReference type="FunFam" id="3.30.1240.20:FF:000001">
    <property type="entry name" value="Phosphomannomutase"/>
    <property type="match status" value="1"/>
</dbReference>
<comment type="cofactor">
    <cofactor evidence="12">
        <name>Mg(2+)</name>
        <dbReference type="ChEBI" id="CHEBI:18420"/>
    </cofactor>
</comment>
<evidence type="ECO:0000256" key="2">
    <source>
        <dbReference type="ARBA" id="ARBA00004699"/>
    </source>
</evidence>
<dbReference type="GO" id="GO:0009298">
    <property type="term" value="P:GDP-mannose biosynthetic process"/>
    <property type="evidence" value="ECO:0007669"/>
    <property type="project" value="InterPro"/>
</dbReference>
<feature type="active site" description="Nucleophile" evidence="10">
    <location>
        <position position="19"/>
    </location>
</feature>
<feature type="binding site" evidence="11">
    <location>
        <position position="141"/>
    </location>
    <ligand>
        <name>alpha-D-mannose 1-phosphate</name>
        <dbReference type="ChEBI" id="CHEBI:58409"/>
    </ligand>
</feature>
<dbReference type="GO" id="GO:0006013">
    <property type="term" value="P:mannose metabolic process"/>
    <property type="evidence" value="ECO:0007669"/>
    <property type="project" value="TreeGrafter"/>
</dbReference>
<sequence length="684" mass="77743">MVAVPFSERKRPNVLCLFDVDKTLTPARQLVSPEMLDTLRRLREVAVIGFVGGSDINKIGEQLQRPGEPSYLDEFDYGFGENGLTAYRLGEQLPSQSFINWLGEDKYKKLVKFCLSYISQLDIPVMRGTFVEFRKGMINERDEFEAYDKEHNIREQFVEKLKAEFPDYGLSYSIGGQISFDVFPTGWDKTYALNHIDETSKGLPDGWKEIHFFGDKTFKGGNDYEIYEHPDVIGHSVTDPDDTIQHSVDLYGPLSPWHQAAQRVRKNTKFLRDKSAPQAGALGNSLAAFGIASKATENLAIEKFTDHVPQPSKTYKQLIVATDCGDDTAIEQLTHTSADRDLTDYVRRKQLSVSGSFERDSPYWERRLDPYKGINSSLRAPVATVNEEASIVGCERIADPQNAAFGPQRATEPETLDVTLTKWIGYRLFDSRSLPQQTAVNDDDKEYRNQKVPLWMLRCDEPIDSDRLEHMPHETLLNAVHYYASAYYQHRGLLSDDQPSKRLAPADNEALLKYVRARMTENDKKAPPCAKRLSRNYMLGLSQNMICANDDTALVALATFLEEYTHELVRNTRKHKLDTSCIDVLEQELEGEGGQSVEVEQRINHEVGQQVNQDVGHEMDRPLDNLLERPRKKRYNKAALAQDLAARLRERAPNASDNIAVVRNFSPINVVARATQYFKSRNAC</sequence>
<dbReference type="InterPro" id="IPR043169">
    <property type="entry name" value="PMM_cap"/>
</dbReference>
<dbReference type="NCBIfam" id="TIGR01484">
    <property type="entry name" value="HAD-SF-IIB"/>
    <property type="match status" value="1"/>
</dbReference>
<protein>
    <recommendedName>
        <fullName evidence="5 13">Phosphomannomutase</fullName>
        <ecNumber evidence="5 13">5.4.2.8</ecNumber>
    </recommendedName>
</protein>
<dbReference type="SFLD" id="SFLDG01140">
    <property type="entry name" value="C2.B:_Phosphomannomutase_and_P"/>
    <property type="match status" value="1"/>
</dbReference>
<feature type="binding site" evidence="12">
    <location>
        <position position="227"/>
    </location>
    <ligand>
        <name>Mg(2+)</name>
        <dbReference type="ChEBI" id="CHEBI:18420"/>
        <label>1</label>
    </ligand>
</feature>
<evidence type="ECO:0000256" key="11">
    <source>
        <dbReference type="PIRSR" id="PIRSR605002-2"/>
    </source>
</evidence>
<dbReference type="GO" id="GO:0006487">
    <property type="term" value="P:protein N-linked glycosylation"/>
    <property type="evidence" value="ECO:0007669"/>
    <property type="project" value="TreeGrafter"/>
</dbReference>
<evidence type="ECO:0000313" key="15">
    <source>
        <dbReference type="Proteomes" id="UP001219933"/>
    </source>
</evidence>
<keyword evidence="8 12" id="KW-0460">Magnesium</keyword>
<evidence type="ECO:0000256" key="3">
    <source>
        <dbReference type="ARBA" id="ARBA00009736"/>
    </source>
</evidence>
<dbReference type="SFLD" id="SFLDS00003">
    <property type="entry name" value="Haloacid_Dehalogenase"/>
    <property type="match status" value="1"/>
</dbReference>
<evidence type="ECO:0000256" key="12">
    <source>
        <dbReference type="PIRSR" id="PIRSR605002-3"/>
    </source>
</evidence>
<comment type="pathway">
    <text evidence="2 13">Nucleotide-sugar biosynthesis; GDP-alpha-D-mannose biosynthesis; alpha-D-mannose 1-phosphate from D-fructose 6-phosphate: step 2/2.</text>
</comment>
<comment type="catalytic activity">
    <reaction evidence="13">
        <text>alpha-D-mannose 1-phosphate = D-mannose 6-phosphate</text>
        <dbReference type="Rhea" id="RHEA:11140"/>
        <dbReference type="ChEBI" id="CHEBI:58409"/>
        <dbReference type="ChEBI" id="CHEBI:58735"/>
        <dbReference type="EC" id="5.4.2.8"/>
    </reaction>
</comment>
<evidence type="ECO:0000256" key="5">
    <source>
        <dbReference type="ARBA" id="ARBA00012730"/>
    </source>
</evidence>
<dbReference type="GO" id="GO:0004615">
    <property type="term" value="F:phosphomannomutase activity"/>
    <property type="evidence" value="ECO:0007669"/>
    <property type="project" value="UniProtKB-EC"/>
</dbReference>
<dbReference type="AlphaFoldDB" id="A0AAF0ERN9"/>
<feature type="binding site" evidence="12">
    <location>
        <position position="215"/>
    </location>
    <ligand>
        <name>Mg(2+)</name>
        <dbReference type="ChEBI" id="CHEBI:18420"/>
        <label>1</label>
    </ligand>
</feature>
<comment type="subunit">
    <text evidence="4 13">Homodimer.</text>
</comment>
<dbReference type="GO" id="GO:0046872">
    <property type="term" value="F:metal ion binding"/>
    <property type="evidence" value="ECO:0007669"/>
    <property type="project" value="UniProtKB-KW"/>
</dbReference>
<keyword evidence="15" id="KW-1185">Reference proteome</keyword>
<dbReference type="CDD" id="cd02585">
    <property type="entry name" value="HAD_PMM"/>
    <property type="match status" value="1"/>
</dbReference>
<dbReference type="InterPro" id="IPR023214">
    <property type="entry name" value="HAD_sf"/>
</dbReference>
<dbReference type="EC" id="5.4.2.8" evidence="5 13"/>
<proteinExistence type="inferred from homology"/>
<dbReference type="Proteomes" id="UP001219933">
    <property type="component" value="Chromosome 1"/>
</dbReference>
<comment type="function">
    <text evidence="13">Involved in the synthesis of the GDP-mannose and dolichol-phosphate-mannose required for a number of critical mannosyl transfer reactions.</text>
</comment>
<dbReference type="Pfam" id="PF03332">
    <property type="entry name" value="PMM"/>
    <property type="match status" value="1"/>
</dbReference>
<accession>A0AAF0ERN9</accession>
<feature type="binding site" evidence="11">
    <location>
        <position position="179"/>
    </location>
    <ligand>
        <name>alpha-D-mannose 1-phosphate</name>
        <dbReference type="ChEBI" id="CHEBI:58409"/>
    </ligand>
</feature>
<evidence type="ECO:0000256" key="4">
    <source>
        <dbReference type="ARBA" id="ARBA00011738"/>
    </source>
</evidence>
<dbReference type="GO" id="GO:0005829">
    <property type="term" value="C:cytosol"/>
    <property type="evidence" value="ECO:0007669"/>
    <property type="project" value="TreeGrafter"/>
</dbReference>
<dbReference type="PANTHER" id="PTHR10466">
    <property type="entry name" value="PHOSPHOMANNOMUTASE"/>
    <property type="match status" value="1"/>
</dbReference>
<comment type="similarity">
    <text evidence="3 13">Belongs to the eukaryotic PMM family.</text>
</comment>
<evidence type="ECO:0000256" key="6">
    <source>
        <dbReference type="ARBA" id="ARBA00022490"/>
    </source>
</evidence>
<gene>
    <name evidence="14" type="primary">PMM1</name>
    <name evidence="14" type="ORF">MCUN1_000746</name>
</gene>
<dbReference type="InterPro" id="IPR006379">
    <property type="entry name" value="HAD-SF_hydro_IIB"/>
</dbReference>
<feature type="active site" description="Proton donor/acceptor" evidence="10">
    <location>
        <position position="21"/>
    </location>
</feature>
<feature type="binding site" evidence="12">
    <location>
        <position position="19"/>
    </location>
    <ligand>
        <name>Mg(2+)</name>
        <dbReference type="ChEBI" id="CHEBI:18420"/>
        <label>1</label>
    </ligand>
</feature>